<accession>A0A8J8BB07</accession>
<dbReference type="GO" id="GO:0003824">
    <property type="term" value="F:catalytic activity"/>
    <property type="evidence" value="ECO:0007669"/>
    <property type="project" value="InterPro"/>
</dbReference>
<dbReference type="SUPFAM" id="SSF56176">
    <property type="entry name" value="FAD-binding/transporter-associated domain-like"/>
    <property type="match status" value="1"/>
</dbReference>
<dbReference type="InterPro" id="IPR006094">
    <property type="entry name" value="Oxid_FAD_bind_N"/>
</dbReference>
<dbReference type="InterPro" id="IPR016166">
    <property type="entry name" value="FAD-bd_PCMH"/>
</dbReference>
<dbReference type="Proteomes" id="UP000681356">
    <property type="component" value="Unassembled WGS sequence"/>
</dbReference>
<comment type="caution">
    <text evidence="4">The sequence shown here is derived from an EMBL/GenBank/DDBJ whole genome shotgun (WGS) entry which is preliminary data.</text>
</comment>
<sequence>MKPETEAELAEIIAGASGPFHIRGGGTRSIGKPVTGAVLETGGLSGITLYEPGALTVVVKAGSPLAEVEAALEAEGQRLPFEPMDYRGLLGTSGTPTVGGVVAANVSGPRRVQAGACRDFMLGVRFVDGTGQIVKNGGRVMKNVTGYDLVKLMTGSWGTLGVLTEVSLKVLPKPDSAACILIDSLSVANAVGAMSKALASPFEVTGAAHVPVGLDGHPVTMLRIEGFAGSVDYRAGQLAALFSDHAVRVEHDAAKVAEGWAWVRDVAPMQGTAGDVWRISCKPSDAPALADRLDADKLLFDWGGGLIWALLPEGTDARARLGALGGHATLVRGSDASRAALPVFQPEPAPLAALTAGIRARFDPRGVLNPGLMDA</sequence>
<dbReference type="PANTHER" id="PTHR11748">
    <property type="entry name" value="D-LACTATE DEHYDROGENASE"/>
    <property type="match status" value="1"/>
</dbReference>
<dbReference type="Gene3D" id="3.30.465.10">
    <property type="match status" value="1"/>
</dbReference>
<dbReference type="PANTHER" id="PTHR11748:SF103">
    <property type="entry name" value="GLYCOLATE OXIDASE SUBUNIT GLCE"/>
    <property type="match status" value="1"/>
</dbReference>
<proteinExistence type="predicted"/>
<evidence type="ECO:0000313" key="4">
    <source>
        <dbReference type="EMBL" id="MBS0125763.1"/>
    </source>
</evidence>
<evidence type="ECO:0000313" key="5">
    <source>
        <dbReference type="Proteomes" id="UP000681356"/>
    </source>
</evidence>
<evidence type="ECO:0000259" key="3">
    <source>
        <dbReference type="PROSITE" id="PS51387"/>
    </source>
</evidence>
<dbReference type="SUPFAM" id="SSF55103">
    <property type="entry name" value="FAD-linked oxidases, C-terminal domain"/>
    <property type="match status" value="1"/>
</dbReference>
<dbReference type="AlphaFoldDB" id="A0A8J8BB07"/>
<keyword evidence="1" id="KW-0285">Flavoprotein</keyword>
<reference evidence="4" key="1">
    <citation type="submission" date="2021-04" db="EMBL/GenBank/DDBJ databases">
        <authorList>
            <person name="Yoon J."/>
        </authorList>
    </citation>
    <scope>NUCLEOTIDE SEQUENCE</scope>
    <source>
        <strain evidence="4">KMU-90</strain>
    </source>
</reference>
<feature type="domain" description="FAD-binding PCMH-type" evidence="3">
    <location>
        <begin position="1"/>
        <end position="173"/>
    </location>
</feature>
<dbReference type="InterPro" id="IPR016164">
    <property type="entry name" value="FAD-linked_Oxase-like_C"/>
</dbReference>
<organism evidence="4 5">
    <name type="scientific">Thetidibacter halocola</name>
    <dbReference type="NCBI Taxonomy" id="2827239"/>
    <lineage>
        <taxon>Bacteria</taxon>
        <taxon>Pseudomonadati</taxon>
        <taxon>Pseudomonadota</taxon>
        <taxon>Alphaproteobacteria</taxon>
        <taxon>Rhodobacterales</taxon>
        <taxon>Roseobacteraceae</taxon>
        <taxon>Thetidibacter</taxon>
    </lineage>
</organism>
<dbReference type="EMBL" id="JAGTUU010000007">
    <property type="protein sequence ID" value="MBS0125763.1"/>
    <property type="molecule type" value="Genomic_DNA"/>
</dbReference>
<gene>
    <name evidence="4" type="ORF">KB874_16900</name>
</gene>
<dbReference type="InterPro" id="IPR016169">
    <property type="entry name" value="FAD-bd_PCMH_sub2"/>
</dbReference>
<dbReference type="Pfam" id="PF01565">
    <property type="entry name" value="FAD_binding_4"/>
    <property type="match status" value="1"/>
</dbReference>
<evidence type="ECO:0000256" key="1">
    <source>
        <dbReference type="ARBA" id="ARBA00022630"/>
    </source>
</evidence>
<protein>
    <submittedName>
        <fullName evidence="4">FAD-binding protein</fullName>
    </submittedName>
</protein>
<dbReference type="RefSeq" id="WP_212537731.1">
    <property type="nucleotide sequence ID" value="NZ_JAGTUU010000007.1"/>
</dbReference>
<name>A0A8J8BB07_9RHOB</name>
<keyword evidence="2" id="KW-0274">FAD</keyword>
<dbReference type="InterPro" id="IPR036318">
    <property type="entry name" value="FAD-bd_PCMH-like_sf"/>
</dbReference>
<dbReference type="PROSITE" id="PS51387">
    <property type="entry name" value="FAD_PCMH"/>
    <property type="match status" value="1"/>
</dbReference>
<keyword evidence="5" id="KW-1185">Reference proteome</keyword>
<dbReference type="GO" id="GO:0071949">
    <property type="term" value="F:FAD binding"/>
    <property type="evidence" value="ECO:0007669"/>
    <property type="project" value="InterPro"/>
</dbReference>
<evidence type="ECO:0000256" key="2">
    <source>
        <dbReference type="ARBA" id="ARBA00022827"/>
    </source>
</evidence>